<organism evidence="2 3">
    <name type="scientific">Cryobacterium sandaracinum</name>
    <dbReference type="NCBI Taxonomy" id="1259247"/>
    <lineage>
        <taxon>Bacteria</taxon>
        <taxon>Bacillati</taxon>
        <taxon>Actinomycetota</taxon>
        <taxon>Actinomycetes</taxon>
        <taxon>Micrococcales</taxon>
        <taxon>Microbacteriaceae</taxon>
        <taxon>Cryobacterium</taxon>
    </lineage>
</organism>
<evidence type="ECO:0000256" key="1">
    <source>
        <dbReference type="SAM" id="Phobius"/>
    </source>
</evidence>
<evidence type="ECO:0000313" key="3">
    <source>
        <dbReference type="Proteomes" id="UP000297851"/>
    </source>
</evidence>
<name>A0ABY2J3Y8_9MICO</name>
<keyword evidence="3" id="KW-1185">Reference proteome</keyword>
<dbReference type="Proteomes" id="UP000297851">
    <property type="component" value="Unassembled WGS sequence"/>
</dbReference>
<sequence length="129" mass="13121">MTTAMTADAHSAAGHTASSAAPLAASLAASLPASLTGPLLERIAPATATVVALSAGALGSADTHAMSGLATLSMTCSLLLVLVGLILLARRPSACRRLLEASSFIVGSFWEIPLHLHRPRLTLLSISRI</sequence>
<accession>A0ABY2J3Y8</accession>
<evidence type="ECO:0000313" key="2">
    <source>
        <dbReference type="EMBL" id="TFC99057.1"/>
    </source>
</evidence>
<keyword evidence="1" id="KW-1133">Transmembrane helix</keyword>
<dbReference type="EMBL" id="SOGO01000042">
    <property type="protein sequence ID" value="TFC99057.1"/>
    <property type="molecule type" value="Genomic_DNA"/>
</dbReference>
<protein>
    <submittedName>
        <fullName evidence="2">Uncharacterized protein</fullName>
    </submittedName>
</protein>
<comment type="caution">
    <text evidence="2">The sequence shown here is derived from an EMBL/GenBank/DDBJ whole genome shotgun (WGS) entry which is preliminary data.</text>
</comment>
<keyword evidence="1" id="KW-0472">Membrane</keyword>
<gene>
    <name evidence="2" type="ORF">E3T25_15320</name>
</gene>
<feature type="transmembrane region" description="Helical" evidence="1">
    <location>
        <begin position="68"/>
        <end position="89"/>
    </location>
</feature>
<reference evidence="2 3" key="1">
    <citation type="submission" date="2019-03" db="EMBL/GenBank/DDBJ databases">
        <title>Genomics of glacier-inhabiting Cryobacterium strains.</title>
        <authorList>
            <person name="Liu Q."/>
            <person name="Xin Y.-H."/>
        </authorList>
    </citation>
    <scope>NUCLEOTIDE SEQUENCE [LARGE SCALE GENOMIC DNA]</scope>
    <source>
        <strain evidence="2 3">TMT2-16</strain>
    </source>
</reference>
<proteinExistence type="predicted"/>
<keyword evidence="1" id="KW-0812">Transmembrane</keyword>